<sequence length="682" mass="72441">MLDGLDDVAWSELRHAYGEAGDVPGLLRRAASGGDAAEEALSEIFGCLFHQGTVYTATTAAVPFLTELARYAPERRSEFVWLLGMSADPHHAHGSAFDAVKAAVSANADALIPLLGDADPQVRAAAAYALAQCGAPPAPLWDRRAVEEDADVRASLAFALGLLDPARAVEDLSRAVVHAPPVERVAAALALTRNGEAWPDGAAAAVVGAMDDAEVEYAWQRHADWTDDLLVETDDALATTLLRQMFTAPSAQVRRAGVWGMTVRGQARRTTPALLLPLVRPLLDDPDEGVRGEVVGALRRSGRASARFADELRTVAARYPRTAHQVAITPELKAVETLMLLGDPGWIDPVCAAVAADPDTRRIRLLHHGMPWSRRAFDEVRRRLAAPAGRDAATVSVLATVLGQWGSDAAPAVPELLAVLPHAGEAVSRALSRIGHTAPETEPYLRAFAERTGDLEAALDAWRMTDDARLPIEALNRLLTGERVQPPRNPPDLGDVGSHLLPLVPAARHHLTGTAAATYPQRDVQVLAARVLSAATGDPAPALPTVRAVLEAGGTSASGAAGLVADLATTFRTGVGDLEPVLRGRLDDRWSTVAAARALWRLGTPPAELVAPLIAAIPAPYGGRGAVALLVDMGAVDAVADLDRLARRDERIVTSGIDDDIVWQDERLQDRLREAVVALREL</sequence>
<dbReference type="InterPro" id="IPR000357">
    <property type="entry name" value="HEAT"/>
</dbReference>
<proteinExistence type="predicted"/>
<protein>
    <recommendedName>
        <fullName evidence="4">HEAT repeat domain-containing protein</fullName>
    </recommendedName>
</protein>
<name>A0ABP8R8H4_9ACTN</name>
<evidence type="ECO:0000313" key="3">
    <source>
        <dbReference type="Proteomes" id="UP001500503"/>
    </source>
</evidence>
<reference evidence="3" key="1">
    <citation type="journal article" date="2019" name="Int. J. Syst. Evol. Microbiol.">
        <title>The Global Catalogue of Microorganisms (GCM) 10K type strain sequencing project: providing services to taxonomists for standard genome sequencing and annotation.</title>
        <authorList>
            <consortium name="The Broad Institute Genomics Platform"/>
            <consortium name="The Broad Institute Genome Sequencing Center for Infectious Disease"/>
            <person name="Wu L."/>
            <person name="Ma J."/>
        </authorList>
    </citation>
    <scope>NUCLEOTIDE SEQUENCE [LARGE SCALE GENOMIC DNA]</scope>
    <source>
        <strain evidence="3">JCM 17933</strain>
    </source>
</reference>
<keyword evidence="1" id="KW-0677">Repeat</keyword>
<comment type="caution">
    <text evidence="2">The sequence shown here is derived from an EMBL/GenBank/DDBJ whole genome shotgun (WGS) entry which is preliminary data.</text>
</comment>
<dbReference type="Gene3D" id="1.25.10.10">
    <property type="entry name" value="Leucine-rich Repeat Variant"/>
    <property type="match status" value="2"/>
</dbReference>
<dbReference type="InterPro" id="IPR016024">
    <property type="entry name" value="ARM-type_fold"/>
</dbReference>
<evidence type="ECO:0000313" key="2">
    <source>
        <dbReference type="EMBL" id="GAA4520441.1"/>
    </source>
</evidence>
<accession>A0ABP8R8H4</accession>
<dbReference type="InterPro" id="IPR011989">
    <property type="entry name" value="ARM-like"/>
</dbReference>
<organism evidence="2 3">
    <name type="scientific">Actinoallomurus oryzae</name>
    <dbReference type="NCBI Taxonomy" id="502180"/>
    <lineage>
        <taxon>Bacteria</taxon>
        <taxon>Bacillati</taxon>
        <taxon>Actinomycetota</taxon>
        <taxon>Actinomycetes</taxon>
        <taxon>Streptosporangiales</taxon>
        <taxon>Thermomonosporaceae</taxon>
        <taxon>Actinoallomurus</taxon>
    </lineage>
</organism>
<dbReference type="EMBL" id="BAABHF010000066">
    <property type="protein sequence ID" value="GAA4520441.1"/>
    <property type="molecule type" value="Genomic_DNA"/>
</dbReference>
<dbReference type="Pfam" id="PF02985">
    <property type="entry name" value="HEAT"/>
    <property type="match status" value="1"/>
</dbReference>
<gene>
    <name evidence="2" type="ORF">GCM10023191_097400</name>
</gene>
<evidence type="ECO:0000256" key="1">
    <source>
        <dbReference type="ARBA" id="ARBA00022737"/>
    </source>
</evidence>
<evidence type="ECO:0008006" key="4">
    <source>
        <dbReference type="Google" id="ProtNLM"/>
    </source>
</evidence>
<dbReference type="Proteomes" id="UP001500503">
    <property type="component" value="Unassembled WGS sequence"/>
</dbReference>
<dbReference type="SUPFAM" id="SSF48371">
    <property type="entry name" value="ARM repeat"/>
    <property type="match status" value="2"/>
</dbReference>
<keyword evidence="3" id="KW-1185">Reference proteome</keyword>
<dbReference type="RefSeq" id="WP_345475462.1">
    <property type="nucleotide sequence ID" value="NZ_BAABHF010000066.1"/>
</dbReference>